<proteinExistence type="predicted"/>
<protein>
    <submittedName>
        <fullName evidence="2">TUBGCP4</fullName>
    </submittedName>
</protein>
<accession>A0A0A9CN17</accession>
<evidence type="ECO:0000256" key="1">
    <source>
        <dbReference type="SAM" id="MobiDB-lite"/>
    </source>
</evidence>
<evidence type="ECO:0000313" key="2">
    <source>
        <dbReference type="EMBL" id="JAD74785.1"/>
    </source>
</evidence>
<dbReference type="AlphaFoldDB" id="A0A0A9CN17"/>
<organism evidence="2">
    <name type="scientific">Arundo donax</name>
    <name type="common">Giant reed</name>
    <name type="synonym">Donax arundinaceus</name>
    <dbReference type="NCBI Taxonomy" id="35708"/>
    <lineage>
        <taxon>Eukaryota</taxon>
        <taxon>Viridiplantae</taxon>
        <taxon>Streptophyta</taxon>
        <taxon>Embryophyta</taxon>
        <taxon>Tracheophyta</taxon>
        <taxon>Spermatophyta</taxon>
        <taxon>Magnoliopsida</taxon>
        <taxon>Liliopsida</taxon>
        <taxon>Poales</taxon>
        <taxon>Poaceae</taxon>
        <taxon>PACMAD clade</taxon>
        <taxon>Arundinoideae</taxon>
        <taxon>Arundineae</taxon>
        <taxon>Arundo</taxon>
    </lineage>
</organism>
<feature type="compositionally biased region" description="Basic and acidic residues" evidence="1">
    <location>
        <begin position="1"/>
        <end position="11"/>
    </location>
</feature>
<reference evidence="2" key="1">
    <citation type="submission" date="2014-09" db="EMBL/GenBank/DDBJ databases">
        <authorList>
            <person name="Magalhaes I.L.F."/>
            <person name="Oliveira U."/>
            <person name="Santos F.R."/>
            <person name="Vidigal T.H.D.A."/>
            <person name="Brescovit A.D."/>
            <person name="Santos A.J."/>
        </authorList>
    </citation>
    <scope>NUCLEOTIDE SEQUENCE</scope>
    <source>
        <tissue evidence="2">Shoot tissue taken approximately 20 cm above the soil surface</tissue>
    </source>
</reference>
<name>A0A0A9CN17_ARUDO</name>
<reference evidence="2" key="2">
    <citation type="journal article" date="2015" name="Data Brief">
        <title>Shoot transcriptome of the giant reed, Arundo donax.</title>
        <authorList>
            <person name="Barrero R.A."/>
            <person name="Guerrero F.D."/>
            <person name="Moolhuijzen P."/>
            <person name="Goolsby J.A."/>
            <person name="Tidwell J."/>
            <person name="Bellgard S.E."/>
            <person name="Bellgard M.I."/>
        </authorList>
    </citation>
    <scope>NUCLEOTIDE SEQUENCE</scope>
    <source>
        <tissue evidence="2">Shoot tissue taken approximately 20 cm above the soil surface</tissue>
    </source>
</reference>
<dbReference type="EMBL" id="GBRH01223110">
    <property type="protein sequence ID" value="JAD74785.1"/>
    <property type="molecule type" value="Transcribed_RNA"/>
</dbReference>
<feature type="region of interest" description="Disordered" evidence="1">
    <location>
        <begin position="1"/>
        <end position="46"/>
    </location>
</feature>
<sequence>MNSSFSDKRTIILEQKAFQDGIGAPTEQPSPHNPVGMPAELQPEHG</sequence>